<evidence type="ECO:0000313" key="1">
    <source>
        <dbReference type="EMBL" id="QCI63017.1"/>
    </source>
</evidence>
<dbReference type="AlphaFoldDB" id="A0A4D7B4R9"/>
<dbReference type="OrthoDB" id="9867713at2"/>
<name>A0A4D7B4R9_9HYPH</name>
<dbReference type="RefSeq" id="WP_136958480.1">
    <property type="nucleotide sequence ID" value="NZ_CP039690.1"/>
</dbReference>
<keyword evidence="2" id="KW-1185">Reference proteome</keyword>
<organism evidence="1 2">
    <name type="scientific">Phreatobacter stygius</name>
    <dbReference type="NCBI Taxonomy" id="1940610"/>
    <lineage>
        <taxon>Bacteria</taxon>
        <taxon>Pseudomonadati</taxon>
        <taxon>Pseudomonadota</taxon>
        <taxon>Alphaproteobacteria</taxon>
        <taxon>Hyphomicrobiales</taxon>
        <taxon>Phreatobacteraceae</taxon>
        <taxon>Phreatobacter</taxon>
    </lineage>
</organism>
<dbReference type="EMBL" id="CP039690">
    <property type="protein sequence ID" value="QCI63017.1"/>
    <property type="molecule type" value="Genomic_DNA"/>
</dbReference>
<gene>
    <name evidence="1" type="ORF">E8M01_01430</name>
</gene>
<protein>
    <submittedName>
        <fullName evidence="1">Uncharacterized protein</fullName>
    </submittedName>
</protein>
<dbReference type="Proteomes" id="UP000298781">
    <property type="component" value="Chromosome"/>
</dbReference>
<proteinExistence type="predicted"/>
<accession>A0A4D7B4R9</accession>
<evidence type="ECO:0000313" key="2">
    <source>
        <dbReference type="Proteomes" id="UP000298781"/>
    </source>
</evidence>
<sequence>MAVIGSSGFYDLSPYQQSQVWSSKRASAISDSMGATSQLMNSLNGQANSVASVLAGAGGGGSLNAILGGSTDTTASMNANALFGGGMGGSPEEALQNAANGGKSDDAIAQENYVAGVIKRRQAKEAEAKAGAKVNMIA</sequence>
<dbReference type="KEGG" id="pstg:E8M01_01430"/>
<reference evidence="1 2" key="1">
    <citation type="submission" date="2019-04" db="EMBL/GenBank/DDBJ databases">
        <title>Phreatobacter aquaticus sp. nov.</title>
        <authorList>
            <person name="Choi A."/>
        </authorList>
    </citation>
    <scope>NUCLEOTIDE SEQUENCE [LARGE SCALE GENOMIC DNA]</scope>
    <source>
        <strain evidence="1 2">KCTC 52518</strain>
    </source>
</reference>